<gene>
    <name evidence="3" type="ORF">J8273_8198</name>
</gene>
<comment type="caution">
    <text evidence="3">The sequence shown here is derived from an EMBL/GenBank/DDBJ whole genome shotgun (WGS) entry which is preliminary data.</text>
</comment>
<dbReference type="GO" id="GO:0006351">
    <property type="term" value="P:DNA-templated transcription"/>
    <property type="evidence" value="ECO:0007669"/>
    <property type="project" value="InterPro"/>
</dbReference>
<dbReference type="Gene3D" id="2.20.28.30">
    <property type="entry name" value="RNA polymerase ii, chain L"/>
    <property type="match status" value="1"/>
</dbReference>
<dbReference type="OrthoDB" id="5585087at2759"/>
<dbReference type="GO" id="GO:0003677">
    <property type="term" value="F:DNA binding"/>
    <property type="evidence" value="ECO:0007669"/>
    <property type="project" value="InterPro"/>
</dbReference>
<dbReference type="GO" id="GO:0046872">
    <property type="term" value="F:metal ion binding"/>
    <property type="evidence" value="ECO:0007669"/>
    <property type="project" value="UniProtKB-KW"/>
</dbReference>
<evidence type="ECO:0000256" key="1">
    <source>
        <dbReference type="ARBA" id="ARBA00022723"/>
    </source>
</evidence>
<dbReference type="Proteomes" id="UP000717585">
    <property type="component" value="Unassembled WGS sequence"/>
</dbReference>
<dbReference type="InterPro" id="IPR006591">
    <property type="entry name" value="RNAP_P/RPABC4"/>
</dbReference>
<dbReference type="SUPFAM" id="SSF63393">
    <property type="entry name" value="RNA polymerase subunits"/>
    <property type="match status" value="1"/>
</dbReference>
<reference evidence="3" key="1">
    <citation type="submission" date="2021-05" db="EMBL/GenBank/DDBJ databases">
        <title>A free-living protist that lacks canonical eukaryotic 1 DNA replication and segregation systems.</title>
        <authorList>
            <person name="Salas-Leiva D.E."/>
            <person name="Tromer E.C."/>
            <person name="Curtis B.A."/>
            <person name="Jerlstrom-Hultqvist J."/>
            <person name="Kolisko M."/>
            <person name="Yi Z."/>
            <person name="Salas-Leiva J.S."/>
            <person name="Gallot-Lavallee L."/>
            <person name="Kops G.J.P.L."/>
            <person name="Archibald J.M."/>
            <person name="Simpson A.G.B."/>
            <person name="Roger A.J."/>
        </authorList>
    </citation>
    <scope>NUCLEOTIDE SEQUENCE</scope>
    <source>
        <strain evidence="3">BICM</strain>
    </source>
</reference>
<protein>
    <recommendedName>
        <fullName evidence="5">DNA-directed RNA polymerase subunit P</fullName>
    </recommendedName>
</protein>
<dbReference type="InterPro" id="IPR029040">
    <property type="entry name" value="RPABC4/Spt4"/>
</dbReference>
<evidence type="ECO:0000313" key="4">
    <source>
        <dbReference type="Proteomes" id="UP000717585"/>
    </source>
</evidence>
<proteinExistence type="predicted"/>
<evidence type="ECO:0000313" key="3">
    <source>
        <dbReference type="EMBL" id="KAG9390158.1"/>
    </source>
</evidence>
<keyword evidence="2" id="KW-0862">Zinc</keyword>
<dbReference type="AlphaFoldDB" id="A0A8J6DZ26"/>
<accession>A0A8J6DZ26</accession>
<sequence length="55" mass="6377">MVRVEVKSKYICRSCGRETELVIEANQPTSIQCPVCRGKILYKKRTTEPLVFDCR</sequence>
<dbReference type="EMBL" id="JAHDYR010000066">
    <property type="protein sequence ID" value="KAG9390158.1"/>
    <property type="molecule type" value="Genomic_DNA"/>
</dbReference>
<name>A0A8J6DZ26_9EUKA</name>
<keyword evidence="4" id="KW-1185">Reference proteome</keyword>
<dbReference type="GO" id="GO:0003899">
    <property type="term" value="F:DNA-directed RNA polymerase activity"/>
    <property type="evidence" value="ECO:0007669"/>
    <property type="project" value="InterPro"/>
</dbReference>
<evidence type="ECO:0008006" key="5">
    <source>
        <dbReference type="Google" id="ProtNLM"/>
    </source>
</evidence>
<keyword evidence="1" id="KW-0479">Metal-binding</keyword>
<evidence type="ECO:0000256" key="2">
    <source>
        <dbReference type="ARBA" id="ARBA00022833"/>
    </source>
</evidence>
<dbReference type="SMART" id="SM00659">
    <property type="entry name" value="RPOLCX"/>
    <property type="match status" value="1"/>
</dbReference>
<organism evidence="3 4">
    <name type="scientific">Carpediemonas membranifera</name>
    <dbReference type="NCBI Taxonomy" id="201153"/>
    <lineage>
        <taxon>Eukaryota</taxon>
        <taxon>Metamonada</taxon>
        <taxon>Carpediemonas-like organisms</taxon>
        <taxon>Carpediemonas</taxon>
    </lineage>
</organism>